<dbReference type="SUPFAM" id="SSF51306">
    <property type="entry name" value="LexA/Signal peptidase"/>
    <property type="match status" value="1"/>
</dbReference>
<dbReference type="EMBL" id="JBEFLD010000004">
    <property type="protein sequence ID" value="MEQ6290870.1"/>
    <property type="molecule type" value="Genomic_DNA"/>
</dbReference>
<comment type="caution">
    <text evidence="2">The sequence shown here is derived from an EMBL/GenBank/DDBJ whole genome shotgun (WGS) entry which is preliminary data.</text>
</comment>
<reference evidence="2" key="1">
    <citation type="submission" date="2024-06" db="EMBL/GenBank/DDBJ databases">
        <title>Genome sequence of Vogesella sp. MAHUQ-64.</title>
        <authorList>
            <person name="Huq M.A."/>
        </authorList>
    </citation>
    <scope>NUCLEOTIDE SEQUENCE</scope>
    <source>
        <strain evidence="2">MAHUQ-64</strain>
    </source>
</reference>
<organism evidence="2 3">
    <name type="scientific">Vogesella oryzagri</name>
    <dbReference type="NCBI Taxonomy" id="3160864"/>
    <lineage>
        <taxon>Bacteria</taxon>
        <taxon>Pseudomonadati</taxon>
        <taxon>Pseudomonadota</taxon>
        <taxon>Betaproteobacteria</taxon>
        <taxon>Neisseriales</taxon>
        <taxon>Chromobacteriaceae</taxon>
        <taxon>Vogesella</taxon>
    </lineage>
</organism>
<dbReference type="InterPro" id="IPR050077">
    <property type="entry name" value="LexA_repressor"/>
</dbReference>
<dbReference type="PANTHER" id="PTHR33516:SF2">
    <property type="entry name" value="LEXA REPRESSOR-RELATED"/>
    <property type="match status" value="1"/>
</dbReference>
<evidence type="ECO:0000313" key="2">
    <source>
        <dbReference type="EMBL" id="MEQ6290870.1"/>
    </source>
</evidence>
<keyword evidence="3" id="KW-1185">Reference proteome</keyword>
<dbReference type="Gene3D" id="2.10.109.10">
    <property type="entry name" value="Umud Fragment, subunit A"/>
    <property type="match status" value="1"/>
</dbReference>
<dbReference type="InterPro" id="IPR015927">
    <property type="entry name" value="Peptidase_S24_S26A/B/C"/>
</dbReference>
<name>A0ABV1M5M4_9NEIS</name>
<accession>A0ABV1M5M4</accession>
<proteinExistence type="predicted"/>
<dbReference type="Proteomes" id="UP001433638">
    <property type="component" value="Unassembled WGS sequence"/>
</dbReference>
<dbReference type="CDD" id="cd06529">
    <property type="entry name" value="S24_LexA-like"/>
    <property type="match status" value="1"/>
</dbReference>
<dbReference type="InterPro" id="IPR036286">
    <property type="entry name" value="LexA/Signal_pep-like_sf"/>
</dbReference>
<dbReference type="InterPro" id="IPR039418">
    <property type="entry name" value="LexA-like"/>
</dbReference>
<sequence>MKLALLSRPALAGFPSPAADLPTDELDLNTLLCPDRMATFFLRARGDALMDSGILDGDLLILNKGLTPQHGDLVVYWEENGFVVRKLSRVNGQWWLGHRDAQRRWREQPPPAHFDALLWGVIVGVARQLHRHTAAGHAH</sequence>
<evidence type="ECO:0000313" key="3">
    <source>
        <dbReference type="Proteomes" id="UP001433638"/>
    </source>
</evidence>
<protein>
    <submittedName>
        <fullName evidence="2">S24 family peptidase</fullName>
    </submittedName>
</protein>
<dbReference type="PANTHER" id="PTHR33516">
    <property type="entry name" value="LEXA REPRESSOR"/>
    <property type="match status" value="1"/>
</dbReference>
<feature type="domain" description="Peptidase S24/S26A/S26B/S26C" evidence="1">
    <location>
        <begin position="11"/>
        <end position="96"/>
    </location>
</feature>
<evidence type="ECO:0000259" key="1">
    <source>
        <dbReference type="Pfam" id="PF00717"/>
    </source>
</evidence>
<dbReference type="Pfam" id="PF00717">
    <property type="entry name" value="Peptidase_S24"/>
    <property type="match status" value="1"/>
</dbReference>
<gene>
    <name evidence="2" type="ORF">ABNW52_09600</name>
</gene>
<dbReference type="RefSeq" id="WP_349586891.1">
    <property type="nucleotide sequence ID" value="NZ_JBEFLD010000004.1"/>
</dbReference>